<dbReference type="GO" id="GO:0016042">
    <property type="term" value="P:lipid catabolic process"/>
    <property type="evidence" value="ECO:0007669"/>
    <property type="project" value="UniProtKB-KW"/>
</dbReference>
<dbReference type="RefSeq" id="XP_043048489.1">
    <property type="nucleotide sequence ID" value="XM_043192194.1"/>
</dbReference>
<dbReference type="Proteomes" id="UP000790833">
    <property type="component" value="Unassembled WGS sequence"/>
</dbReference>
<dbReference type="InterPro" id="IPR007751">
    <property type="entry name" value="DUF676_lipase-like"/>
</dbReference>
<reference evidence="4" key="1">
    <citation type="submission" date="2021-03" db="EMBL/GenBank/DDBJ databases">
        <authorList>
            <person name="Palmer J.M."/>
        </authorList>
    </citation>
    <scope>NUCLEOTIDE SEQUENCE</scope>
    <source>
        <strain evidence="4">ARV_011</strain>
    </source>
</reference>
<evidence type="ECO:0000259" key="3">
    <source>
        <dbReference type="Pfam" id="PF05057"/>
    </source>
</evidence>
<dbReference type="PANTHER" id="PTHR12482:SF65">
    <property type="entry name" value="ESTERASE, PUTATIVE (AFU_ORTHOLOGUE AFUA_3G12320)-RELATED"/>
    <property type="match status" value="1"/>
</dbReference>
<dbReference type="Gene3D" id="3.40.50.1820">
    <property type="entry name" value="alpha/beta hydrolase"/>
    <property type="match status" value="1"/>
</dbReference>
<dbReference type="Pfam" id="PF05057">
    <property type="entry name" value="DUF676"/>
    <property type="match status" value="1"/>
</dbReference>
<dbReference type="InterPro" id="IPR044294">
    <property type="entry name" value="Lipase-like"/>
</dbReference>
<comment type="caution">
    <text evidence="4">The sequence shown here is derived from an EMBL/GenBank/DDBJ whole genome shotgun (WGS) entry which is preliminary data.</text>
</comment>
<proteinExistence type="inferred from homology"/>
<evidence type="ECO:0000313" key="5">
    <source>
        <dbReference type="Proteomes" id="UP000790833"/>
    </source>
</evidence>
<dbReference type="AlphaFoldDB" id="A0A9P7V7R9"/>
<dbReference type="EMBL" id="JAHMUF010000015">
    <property type="protein sequence ID" value="KAG7192939.1"/>
    <property type="molecule type" value="Genomic_DNA"/>
</dbReference>
<dbReference type="GO" id="GO:0005811">
    <property type="term" value="C:lipid droplet"/>
    <property type="evidence" value="ECO:0007669"/>
    <property type="project" value="TreeGrafter"/>
</dbReference>
<dbReference type="OrthoDB" id="273452at2759"/>
<comment type="similarity">
    <text evidence="1">Belongs to the putative lipase ROG1 family.</text>
</comment>
<name>A0A9P7V7R9_9ASCO</name>
<evidence type="ECO:0000256" key="2">
    <source>
        <dbReference type="ARBA" id="ARBA00022963"/>
    </source>
</evidence>
<feature type="domain" description="DUF676" evidence="3">
    <location>
        <begin position="4"/>
        <end position="204"/>
    </location>
</feature>
<keyword evidence="5" id="KW-1185">Reference proteome</keyword>
<dbReference type="PANTHER" id="PTHR12482">
    <property type="entry name" value="LIPASE ROG1-RELATED-RELATED"/>
    <property type="match status" value="1"/>
</dbReference>
<evidence type="ECO:0000256" key="1">
    <source>
        <dbReference type="ARBA" id="ARBA00007920"/>
    </source>
</evidence>
<dbReference type="SUPFAM" id="SSF53474">
    <property type="entry name" value="alpha/beta-Hydrolases"/>
    <property type="match status" value="1"/>
</dbReference>
<dbReference type="GO" id="GO:0047372">
    <property type="term" value="F:monoacylglycerol lipase activity"/>
    <property type="evidence" value="ECO:0007669"/>
    <property type="project" value="TreeGrafter"/>
</dbReference>
<dbReference type="InterPro" id="IPR029058">
    <property type="entry name" value="AB_hydrolase_fold"/>
</dbReference>
<dbReference type="GO" id="GO:0004622">
    <property type="term" value="F:phosphatidylcholine lysophospholipase activity"/>
    <property type="evidence" value="ECO:0007669"/>
    <property type="project" value="TreeGrafter"/>
</dbReference>
<organism evidence="4 5">
    <name type="scientific">Scheffersomyces spartinae</name>
    <dbReference type="NCBI Taxonomy" id="45513"/>
    <lineage>
        <taxon>Eukaryota</taxon>
        <taxon>Fungi</taxon>
        <taxon>Dikarya</taxon>
        <taxon>Ascomycota</taxon>
        <taxon>Saccharomycotina</taxon>
        <taxon>Pichiomycetes</taxon>
        <taxon>Debaryomycetaceae</taxon>
        <taxon>Scheffersomyces</taxon>
    </lineage>
</organism>
<sequence>MYTLWGNPSHMAYIKSQLETQFSKHSFNNEKLFVYTTGSHPGYITYDGIDINGKRISDEIKTITNSLMNQGGKVTKFSCVGYSLGGLMIRYAIGELFNSNYFDHYNIEPVNFVTFCSPHVGVLLPEVNLSIKLFNKIVPYLLANTGNQLVLKDTINHHQHSHQQLPLLVLMCDPRFCFFKALASFHYRSLYTNIINDKRTCFFTAGISNRDPFDSMHNQLALGYHLAYIKEYAPVIIDYSKLIHYSKILLVDDDAAAATGATGPRLSNFISRKLNWFRVLANIIFLTPLWAISLICRSVVERVRLSLRVRKFFKETSILHLYDIIDDTDTDEDEDETVDIPSIKGSTTIEDENADTVYISNELNTQTDMFMESVFDAMHTRKYHPYQYGFTSSSKGQLPLPSTLHLKDLKSTKYRNDSNHGDNDEFRLKLTSHQEYIIEQLNSLNWSKYPVLIRRTKATHAAVIVRSEEPLFEEGKLVVDHFVKSFRY</sequence>
<dbReference type="GeneID" id="66114770"/>
<keyword evidence="2" id="KW-0442">Lipid degradation</keyword>
<accession>A0A9P7V7R9</accession>
<protein>
    <recommendedName>
        <fullName evidence="3">DUF676 domain-containing protein</fullName>
    </recommendedName>
</protein>
<keyword evidence="2" id="KW-0443">Lipid metabolism</keyword>
<evidence type="ECO:0000313" key="4">
    <source>
        <dbReference type="EMBL" id="KAG7192939.1"/>
    </source>
</evidence>
<gene>
    <name evidence="4" type="ORF">KQ657_001396</name>
</gene>